<dbReference type="InterPro" id="IPR011234">
    <property type="entry name" value="Fumarylacetoacetase-like_C"/>
</dbReference>
<dbReference type="SUPFAM" id="SSF56529">
    <property type="entry name" value="FAH"/>
    <property type="match status" value="1"/>
</dbReference>
<keyword evidence="7" id="KW-1185">Reference proteome</keyword>
<sequence length="1027" mass="115194">MSRTWTRLIRFIAEEDGQVHLGEVDARQVPDVGLAVLNGEQVIARLITGSIFDGVVTYKTLHVSRLLSPLSAEETPLIRCMGLNYRDHAREANMPIPDVPVLFIKPRTALNGPHPAKINVPKIAQDGSSDYEAELSVVLSKTGRDIAEEDAMSYVLGYTASNDVSARTQQFMNSQWCFSKGFDGSCPLGPVLVASSELDPHQLDIKAIHNGQVVQDSNTCEMIFSIPKIISFLSQGTTLERGTVIMTGTGPGIGAMRNPKVVLKDGDDMRVQIEGIGTLCNRVYYDDRTFPHCLVCEQIGQSCTYPAGPLKPGPKIGSLRRKKRSRNKLNDLDDESPANPEWLGTTRTQSARTPVLDVVVDGEEVEVEADGPDDDTSPTAEVKTLDLSFILHPSHEPSPPNRELVTSPEEVSDSRSEDTLRQARALLEMDLAEIERLIAIYFDNMVAINLFHEPSFSDKLDGIKCPTQAAALLAAMFTFCARFAQEGEPQADTNYRASRFLNIALRLTDDALRECGDHTPPLCVLQAAILNAHCQLNQGVLGRAWRSLGTCVRLAYEMNLHLIDIHQSKNIVDVDRWCADEEKRRAWWAIWEMDVFATTIRRTPTAVAWSQMEVLLPVEDEYWFSRKPQPSCCFQRDPTRRWKALDASGNESPKAWFIVINSLMKEAQRISSPRGVPGRRPQSDTVDEARQRLEIIANAVRCFQLALPSHLKYKNQCLGFDARVLGEITSKRQAHCSIYNIHVMTQLARLMIYRYDVFKGRFRVSLPTRHDRDDNTTSHAKEDEHPRAKEYFDAADDILSIINRSSDDHVRYINPFLSSTIWLASAVNLMRSQLCRPAGALRSVLRSRYEVLHLTYKKCVSFWEMNTAVQQSLETLEEQVEMWQQQQLRAGVGVHDEQVEAHISKRRKETPIAPPNSAALEDHQLRTAALPTPPPYSQQFPASNWQPPPPQSLEDTFNAPILNPMPLIDTQPMDSQLLSSGTLIDPMFLFGSNPPLDQLLDLNGFFLDLESPGAGWGPPRPDLQDMF</sequence>
<dbReference type="InterPro" id="IPR036663">
    <property type="entry name" value="Fumarylacetoacetase_C_sf"/>
</dbReference>
<dbReference type="Pfam" id="PF04082">
    <property type="entry name" value="Fungal_trans"/>
    <property type="match status" value="1"/>
</dbReference>
<dbReference type="EMBL" id="JBFTWV010000170">
    <property type="protein sequence ID" value="KAL2784707.1"/>
    <property type="molecule type" value="Genomic_DNA"/>
</dbReference>
<dbReference type="CDD" id="cd12148">
    <property type="entry name" value="fungal_TF_MHR"/>
    <property type="match status" value="1"/>
</dbReference>
<evidence type="ECO:0000256" key="4">
    <source>
        <dbReference type="SAM" id="MobiDB-lite"/>
    </source>
</evidence>
<evidence type="ECO:0000259" key="5">
    <source>
        <dbReference type="SMART" id="SM00906"/>
    </source>
</evidence>
<evidence type="ECO:0000256" key="2">
    <source>
        <dbReference type="ARBA" id="ARBA00022723"/>
    </source>
</evidence>
<feature type="region of interest" description="Disordered" evidence="4">
    <location>
        <begin position="928"/>
        <end position="956"/>
    </location>
</feature>
<protein>
    <recommendedName>
        <fullName evidence="5">Xylanolytic transcriptional activator regulatory domain-containing protein</fullName>
    </recommendedName>
</protein>
<evidence type="ECO:0000313" key="7">
    <source>
        <dbReference type="Proteomes" id="UP001610563"/>
    </source>
</evidence>
<feature type="domain" description="Xylanolytic transcriptional activator regulatory" evidence="5">
    <location>
        <begin position="544"/>
        <end position="623"/>
    </location>
</feature>
<evidence type="ECO:0000256" key="3">
    <source>
        <dbReference type="ARBA" id="ARBA00023242"/>
    </source>
</evidence>
<evidence type="ECO:0000313" key="6">
    <source>
        <dbReference type="EMBL" id="KAL2784707.1"/>
    </source>
</evidence>
<organism evidence="6 7">
    <name type="scientific">Aspergillus keveii</name>
    <dbReference type="NCBI Taxonomy" id="714993"/>
    <lineage>
        <taxon>Eukaryota</taxon>
        <taxon>Fungi</taxon>
        <taxon>Dikarya</taxon>
        <taxon>Ascomycota</taxon>
        <taxon>Pezizomycotina</taxon>
        <taxon>Eurotiomycetes</taxon>
        <taxon>Eurotiomycetidae</taxon>
        <taxon>Eurotiales</taxon>
        <taxon>Aspergillaceae</taxon>
        <taxon>Aspergillus</taxon>
        <taxon>Aspergillus subgen. Nidulantes</taxon>
    </lineage>
</organism>
<dbReference type="SMART" id="SM00906">
    <property type="entry name" value="Fungal_trans"/>
    <property type="match status" value="1"/>
</dbReference>
<reference evidence="6 7" key="1">
    <citation type="submission" date="2024-07" db="EMBL/GenBank/DDBJ databases">
        <title>Section-level genome sequencing and comparative genomics of Aspergillus sections Usti and Cavernicolus.</title>
        <authorList>
            <consortium name="Lawrence Berkeley National Laboratory"/>
            <person name="Nybo J.L."/>
            <person name="Vesth T.C."/>
            <person name="Theobald S."/>
            <person name="Frisvad J.C."/>
            <person name="Larsen T.O."/>
            <person name="Kjaerboelling I."/>
            <person name="Rothschild-Mancinelli K."/>
            <person name="Lyhne E.K."/>
            <person name="Kogle M.E."/>
            <person name="Barry K."/>
            <person name="Clum A."/>
            <person name="Na H."/>
            <person name="Ledsgaard L."/>
            <person name="Lin J."/>
            <person name="Lipzen A."/>
            <person name="Kuo A."/>
            <person name="Riley R."/>
            <person name="Mondo S."/>
            <person name="Labutti K."/>
            <person name="Haridas S."/>
            <person name="Pangalinan J."/>
            <person name="Salamov A.A."/>
            <person name="Simmons B.A."/>
            <person name="Magnuson J.K."/>
            <person name="Chen J."/>
            <person name="Drula E."/>
            <person name="Henrissat B."/>
            <person name="Wiebenga A."/>
            <person name="Lubbers R.J."/>
            <person name="Gomes A.C."/>
            <person name="Makela M.R."/>
            <person name="Stajich J."/>
            <person name="Grigoriev I.V."/>
            <person name="Mortensen U.H."/>
            <person name="De Vries R.P."/>
            <person name="Baker S.E."/>
            <person name="Andersen M.R."/>
        </authorList>
    </citation>
    <scope>NUCLEOTIDE SEQUENCE [LARGE SCALE GENOMIC DNA]</scope>
    <source>
        <strain evidence="6 7">CBS 209.92</strain>
    </source>
</reference>
<gene>
    <name evidence="6" type="ORF">BJX66DRAFT_348133</name>
</gene>
<keyword evidence="2" id="KW-0479">Metal-binding</keyword>
<name>A0ABR4FNT0_9EURO</name>
<dbReference type="Proteomes" id="UP001610563">
    <property type="component" value="Unassembled WGS sequence"/>
</dbReference>
<feature type="compositionally biased region" description="Basic residues" evidence="4">
    <location>
        <begin position="318"/>
        <end position="327"/>
    </location>
</feature>
<keyword evidence="3" id="KW-0539">Nucleus</keyword>
<dbReference type="PANTHER" id="PTHR11820:SF112">
    <property type="entry name" value="FUMARYLACETOACETATE HYDROLASE FAMILY PROTEIN (AFU_ORTHOLOGUE AFUA_1G02370)-RELATED"/>
    <property type="match status" value="1"/>
</dbReference>
<dbReference type="PANTHER" id="PTHR11820">
    <property type="entry name" value="ACYLPYRUVASE"/>
    <property type="match status" value="1"/>
</dbReference>
<comment type="similarity">
    <text evidence="1">Belongs to the FAH family.</text>
</comment>
<dbReference type="Pfam" id="PF01557">
    <property type="entry name" value="FAA_hydrolase"/>
    <property type="match status" value="1"/>
</dbReference>
<comment type="caution">
    <text evidence="6">The sequence shown here is derived from an EMBL/GenBank/DDBJ whole genome shotgun (WGS) entry which is preliminary data.</text>
</comment>
<feature type="region of interest" description="Disordered" evidence="4">
    <location>
        <begin position="391"/>
        <end position="417"/>
    </location>
</feature>
<dbReference type="Gene3D" id="3.90.850.10">
    <property type="entry name" value="Fumarylacetoacetase-like, C-terminal domain"/>
    <property type="match status" value="1"/>
</dbReference>
<evidence type="ECO:0000256" key="1">
    <source>
        <dbReference type="ARBA" id="ARBA00010211"/>
    </source>
</evidence>
<proteinExistence type="inferred from homology"/>
<dbReference type="InterPro" id="IPR007219">
    <property type="entry name" value="XnlR_reg_dom"/>
</dbReference>
<feature type="region of interest" description="Disordered" evidence="4">
    <location>
        <begin position="307"/>
        <end position="348"/>
    </location>
</feature>
<accession>A0ABR4FNT0</accession>